<dbReference type="AlphaFoldDB" id="A0A4R1GGJ4"/>
<keyword evidence="3" id="KW-0813">Transport</keyword>
<dbReference type="OrthoDB" id="9793175at2"/>
<dbReference type="Gene3D" id="3.40.50.1980">
    <property type="entry name" value="Nitrogenase molybdenum iron protein domain"/>
    <property type="match status" value="2"/>
</dbReference>
<proteinExistence type="inferred from homology"/>
<name>A0A4R1GGJ4_9GAMM</name>
<feature type="chain" id="PRO_5020563181" evidence="6">
    <location>
        <begin position="29"/>
        <end position="317"/>
    </location>
</feature>
<organism evidence="8 9">
    <name type="scientific">Marinobacterium mangrovicola</name>
    <dbReference type="NCBI Taxonomy" id="1476959"/>
    <lineage>
        <taxon>Bacteria</taxon>
        <taxon>Pseudomonadati</taxon>
        <taxon>Pseudomonadota</taxon>
        <taxon>Gammaproteobacteria</taxon>
        <taxon>Oceanospirillales</taxon>
        <taxon>Oceanospirillaceae</taxon>
        <taxon>Marinobacterium</taxon>
    </lineage>
</organism>
<evidence type="ECO:0000313" key="9">
    <source>
        <dbReference type="Proteomes" id="UP000294546"/>
    </source>
</evidence>
<dbReference type="Pfam" id="PF01497">
    <property type="entry name" value="Peripla_BP_2"/>
    <property type="match status" value="1"/>
</dbReference>
<gene>
    <name evidence="8" type="ORF">CLV83_2468</name>
</gene>
<sequence>MSLKSLIPSLRQMTGALALGLIASQTLAEEVQLDTRYGSVTVDDSAERVITLYEGALDAAVALGVKPVGAITTRQGDSVASYIQPSVEGISIVGTARETNLESVIALQPDLILASSRLSEEQYELLSAVAPTIVPSVNVFQQEGAWKEESKLFAKALGREEEMDKVLDDIAERATGLKDRLDASMPDTGRNASLARWMPQGALLMSNKLFASNVLASLGFEMQTAGIIDENRAHSSPLSLEKLSLIDGDWLFLATLNEDGREAVEAASKSPAFQRLEVVKNDRVVPVDGQLFSSTSGPMAANAILDRLEMVIEQTEQ</sequence>
<dbReference type="EMBL" id="SMFU01000008">
    <property type="protein sequence ID" value="TCK07597.1"/>
    <property type="molecule type" value="Genomic_DNA"/>
</dbReference>
<comment type="subcellular location">
    <subcellularLocation>
        <location evidence="1">Cell envelope</location>
    </subcellularLocation>
</comment>
<evidence type="ECO:0000256" key="3">
    <source>
        <dbReference type="ARBA" id="ARBA00022448"/>
    </source>
</evidence>
<evidence type="ECO:0000256" key="4">
    <source>
        <dbReference type="ARBA" id="ARBA00022496"/>
    </source>
</evidence>
<dbReference type="PANTHER" id="PTHR30532">
    <property type="entry name" value="IRON III DICITRATE-BINDING PERIPLASMIC PROTEIN"/>
    <property type="match status" value="1"/>
</dbReference>
<dbReference type="GO" id="GO:1901678">
    <property type="term" value="P:iron coordination entity transport"/>
    <property type="evidence" value="ECO:0007669"/>
    <property type="project" value="UniProtKB-ARBA"/>
</dbReference>
<dbReference type="SUPFAM" id="SSF53807">
    <property type="entry name" value="Helical backbone' metal receptor"/>
    <property type="match status" value="1"/>
</dbReference>
<evidence type="ECO:0000259" key="7">
    <source>
        <dbReference type="PROSITE" id="PS50983"/>
    </source>
</evidence>
<dbReference type="PROSITE" id="PS50983">
    <property type="entry name" value="FE_B12_PBP"/>
    <property type="match status" value="1"/>
</dbReference>
<evidence type="ECO:0000313" key="8">
    <source>
        <dbReference type="EMBL" id="TCK07597.1"/>
    </source>
</evidence>
<feature type="signal peptide" evidence="6">
    <location>
        <begin position="1"/>
        <end position="28"/>
    </location>
</feature>
<dbReference type="GO" id="GO:0030288">
    <property type="term" value="C:outer membrane-bounded periplasmic space"/>
    <property type="evidence" value="ECO:0007669"/>
    <property type="project" value="TreeGrafter"/>
</dbReference>
<dbReference type="Proteomes" id="UP000294546">
    <property type="component" value="Unassembled WGS sequence"/>
</dbReference>
<comment type="caution">
    <text evidence="8">The sequence shown here is derived from an EMBL/GenBank/DDBJ whole genome shotgun (WGS) entry which is preliminary data.</text>
</comment>
<dbReference type="RefSeq" id="WP_132292510.1">
    <property type="nucleotide sequence ID" value="NZ_SMFU01000008.1"/>
</dbReference>
<evidence type="ECO:0000256" key="6">
    <source>
        <dbReference type="SAM" id="SignalP"/>
    </source>
</evidence>
<keyword evidence="5 6" id="KW-0732">Signal</keyword>
<evidence type="ECO:0000256" key="2">
    <source>
        <dbReference type="ARBA" id="ARBA00008814"/>
    </source>
</evidence>
<protein>
    <submittedName>
        <fullName evidence="8">Iron complex transport system substrate-binding protein</fullName>
    </submittedName>
</protein>
<dbReference type="InterPro" id="IPR051313">
    <property type="entry name" value="Bact_iron-sidero_bind"/>
</dbReference>
<keyword evidence="9" id="KW-1185">Reference proteome</keyword>
<keyword evidence="4" id="KW-0410">Iron transport</keyword>
<accession>A0A4R1GGJ4</accession>
<feature type="domain" description="Fe/B12 periplasmic-binding" evidence="7">
    <location>
        <begin position="48"/>
        <end position="316"/>
    </location>
</feature>
<comment type="similarity">
    <text evidence="2">Belongs to the bacterial solute-binding protein 8 family.</text>
</comment>
<evidence type="ECO:0000256" key="1">
    <source>
        <dbReference type="ARBA" id="ARBA00004196"/>
    </source>
</evidence>
<dbReference type="InterPro" id="IPR002491">
    <property type="entry name" value="ABC_transptr_periplasmic_BD"/>
</dbReference>
<dbReference type="CDD" id="cd01146">
    <property type="entry name" value="FhuD"/>
    <property type="match status" value="1"/>
</dbReference>
<reference evidence="8 9" key="1">
    <citation type="submission" date="2019-03" db="EMBL/GenBank/DDBJ databases">
        <title>Genomic Encyclopedia of Archaeal and Bacterial Type Strains, Phase II (KMG-II): from individual species to whole genera.</title>
        <authorList>
            <person name="Goeker M."/>
        </authorList>
    </citation>
    <scope>NUCLEOTIDE SEQUENCE [LARGE SCALE GENOMIC DNA]</scope>
    <source>
        <strain evidence="8 9">DSM 27697</strain>
    </source>
</reference>
<keyword evidence="4" id="KW-0406">Ion transport</keyword>
<keyword evidence="4" id="KW-0408">Iron</keyword>
<dbReference type="PANTHER" id="PTHR30532:SF1">
    <property type="entry name" value="IRON(3+)-HYDROXAMATE-BINDING PROTEIN FHUD"/>
    <property type="match status" value="1"/>
</dbReference>
<evidence type="ECO:0000256" key="5">
    <source>
        <dbReference type="ARBA" id="ARBA00022729"/>
    </source>
</evidence>